<dbReference type="AlphaFoldDB" id="A0A5A7QCI1"/>
<dbReference type="OrthoDB" id="746891at2759"/>
<organism evidence="1 2">
    <name type="scientific">Striga asiatica</name>
    <name type="common">Asiatic witchweed</name>
    <name type="synonym">Buchnera asiatica</name>
    <dbReference type="NCBI Taxonomy" id="4170"/>
    <lineage>
        <taxon>Eukaryota</taxon>
        <taxon>Viridiplantae</taxon>
        <taxon>Streptophyta</taxon>
        <taxon>Embryophyta</taxon>
        <taxon>Tracheophyta</taxon>
        <taxon>Spermatophyta</taxon>
        <taxon>Magnoliopsida</taxon>
        <taxon>eudicotyledons</taxon>
        <taxon>Gunneridae</taxon>
        <taxon>Pentapetalae</taxon>
        <taxon>asterids</taxon>
        <taxon>lamiids</taxon>
        <taxon>Lamiales</taxon>
        <taxon>Orobanchaceae</taxon>
        <taxon>Buchnereae</taxon>
        <taxon>Striga</taxon>
    </lineage>
</organism>
<evidence type="ECO:0000313" key="2">
    <source>
        <dbReference type="Proteomes" id="UP000325081"/>
    </source>
</evidence>
<dbReference type="EMBL" id="BKCP01006294">
    <property type="protein sequence ID" value="GER42097.1"/>
    <property type="molecule type" value="Genomic_DNA"/>
</dbReference>
<keyword evidence="2" id="KW-1185">Reference proteome</keyword>
<proteinExistence type="predicted"/>
<gene>
    <name evidence="1" type="ORF">STAS_18865</name>
</gene>
<dbReference type="Proteomes" id="UP000325081">
    <property type="component" value="Unassembled WGS sequence"/>
</dbReference>
<evidence type="ECO:0000313" key="1">
    <source>
        <dbReference type="EMBL" id="GER42097.1"/>
    </source>
</evidence>
<accession>A0A5A7QCI1</accession>
<name>A0A5A7QCI1_STRAF</name>
<comment type="caution">
    <text evidence="1">The sequence shown here is derived from an EMBL/GenBank/DDBJ whole genome shotgun (WGS) entry which is preliminary data.</text>
</comment>
<sequence>MALTALFSRRFPAFMLPPQYLLFVHRFRSDAALEAIRRASENKTPNLVLYNYPSFSGAYGALFAHLYHTRLNLPCLILPFSAVAPFRVDDLCIEGMKTCYFLDLIGPEDFALELSGRTSSKVIVFDHRKSVLPRISVREDSDTNITLYVNIERSSSTAAYKYFSAKLLEKREDSDKRMRLLSLEDCERVDAMLQYIEDGDLRRWSLPNIKEFNIGLREWHSKLNCITNSSMYQQLMGICAADLITRGRTHLDRRLTDAKKLMTKIFRVQLGRGFYGECLGVRVDGGSDFSDEIGKELSRMSAEAGLRPIGAVVYMQRNNLKMCLRTIDSGTDTSEIAKAYGGGGSPSSSSFIIRMDEYNQWLSVQSSPTRFHQSVVTMLKIVEMITANEEWWQNLMLFLGSCLTF</sequence>
<dbReference type="PANTHER" id="PTHR46922:SF3">
    <property type="entry name" value="HEAT SHOCK PROTEIN"/>
    <property type="match status" value="1"/>
</dbReference>
<protein>
    <submittedName>
        <fullName evidence="1">Uncharacterized protein</fullName>
    </submittedName>
</protein>
<reference evidence="2" key="1">
    <citation type="journal article" date="2019" name="Curr. Biol.">
        <title>Genome Sequence of Striga asiatica Provides Insight into the Evolution of Plant Parasitism.</title>
        <authorList>
            <person name="Yoshida S."/>
            <person name="Kim S."/>
            <person name="Wafula E.K."/>
            <person name="Tanskanen J."/>
            <person name="Kim Y.M."/>
            <person name="Honaas L."/>
            <person name="Yang Z."/>
            <person name="Spallek T."/>
            <person name="Conn C.E."/>
            <person name="Ichihashi Y."/>
            <person name="Cheong K."/>
            <person name="Cui S."/>
            <person name="Der J.P."/>
            <person name="Gundlach H."/>
            <person name="Jiao Y."/>
            <person name="Hori C."/>
            <person name="Ishida J.K."/>
            <person name="Kasahara H."/>
            <person name="Kiba T."/>
            <person name="Kim M.S."/>
            <person name="Koo N."/>
            <person name="Laohavisit A."/>
            <person name="Lee Y.H."/>
            <person name="Lumba S."/>
            <person name="McCourt P."/>
            <person name="Mortimer J.C."/>
            <person name="Mutuku J.M."/>
            <person name="Nomura T."/>
            <person name="Sasaki-Sekimoto Y."/>
            <person name="Seto Y."/>
            <person name="Wang Y."/>
            <person name="Wakatake T."/>
            <person name="Sakakibara H."/>
            <person name="Demura T."/>
            <person name="Yamaguchi S."/>
            <person name="Yoneyama K."/>
            <person name="Manabe R.I."/>
            <person name="Nelson D.C."/>
            <person name="Schulman A.H."/>
            <person name="Timko M.P."/>
            <person name="dePamphilis C.W."/>
            <person name="Choi D."/>
            <person name="Shirasu K."/>
        </authorList>
    </citation>
    <scope>NUCLEOTIDE SEQUENCE [LARGE SCALE GENOMIC DNA]</scope>
    <source>
        <strain evidence="2">cv. UVA1</strain>
    </source>
</reference>
<dbReference type="PANTHER" id="PTHR46922">
    <property type="entry name" value="DHHA1 DOMAIN PROTEIN"/>
    <property type="match status" value="1"/>
</dbReference>